<feature type="modified residue" description="Pyruvic acid (Ser)" evidence="9 12">
    <location>
        <position position="25"/>
    </location>
</feature>
<dbReference type="CDD" id="cd06919">
    <property type="entry name" value="Asp_decarbox"/>
    <property type="match status" value="1"/>
</dbReference>
<organism evidence="14 15">
    <name type="scientific">Thermodesulfitimonas autotrophica</name>
    <dbReference type="NCBI Taxonomy" id="1894989"/>
    <lineage>
        <taxon>Bacteria</taxon>
        <taxon>Bacillati</taxon>
        <taxon>Bacillota</taxon>
        <taxon>Clostridia</taxon>
        <taxon>Thermoanaerobacterales</taxon>
        <taxon>Thermoanaerobacteraceae</taxon>
        <taxon>Thermodesulfitimonas</taxon>
    </lineage>
</organism>
<dbReference type="Pfam" id="PF02261">
    <property type="entry name" value="Asp_decarbox"/>
    <property type="match status" value="1"/>
</dbReference>
<dbReference type="GO" id="GO:0015940">
    <property type="term" value="P:pantothenate biosynthetic process"/>
    <property type="evidence" value="ECO:0007669"/>
    <property type="project" value="UniProtKB-UniRule"/>
</dbReference>
<evidence type="ECO:0000256" key="8">
    <source>
        <dbReference type="ARBA" id="ARBA00023317"/>
    </source>
</evidence>
<feature type="chain" id="PRO_5018385186" description="Aspartate 1-decarboxylase beta chain" evidence="9 13">
    <location>
        <begin position="1"/>
        <end position="24"/>
    </location>
</feature>
<keyword evidence="6 9" id="KW-0456">Lyase</keyword>
<evidence type="ECO:0000256" key="13">
    <source>
        <dbReference type="PIRSR" id="PIRSR006246-5"/>
    </source>
</evidence>
<comment type="subunit">
    <text evidence="9">Heterooctamer of four alpha and four beta subunits.</text>
</comment>
<dbReference type="OrthoDB" id="9803983at2"/>
<feature type="chain" id="PRO_5018385187" description="Aspartate 1-decarboxylase alpha chain" evidence="9 13">
    <location>
        <begin position="25"/>
        <end position="126"/>
    </location>
</feature>
<comment type="PTM">
    <text evidence="9 12">Is synthesized initially as an inactive proenzyme, which is activated by self-cleavage at a specific serine bond to produce a beta-subunit with a hydroxyl group at its C-terminus and an alpha-subunit with a pyruvoyl group at its N-terminus.</text>
</comment>
<dbReference type="PANTHER" id="PTHR21012">
    <property type="entry name" value="ASPARTATE 1-DECARBOXYLASE"/>
    <property type="match status" value="1"/>
</dbReference>
<keyword evidence="7 9" id="KW-0704">Schiff base</keyword>
<evidence type="ECO:0000256" key="2">
    <source>
        <dbReference type="ARBA" id="ARBA00022655"/>
    </source>
</evidence>
<dbReference type="GO" id="GO:0004068">
    <property type="term" value="F:aspartate 1-decarboxylase activity"/>
    <property type="evidence" value="ECO:0007669"/>
    <property type="project" value="UniProtKB-UniRule"/>
</dbReference>
<keyword evidence="1 9" id="KW-0963">Cytoplasm</keyword>
<dbReference type="SUPFAM" id="SSF50692">
    <property type="entry name" value="ADC-like"/>
    <property type="match status" value="1"/>
</dbReference>
<keyword evidence="2 9" id="KW-0566">Pantothenate biosynthesis</keyword>
<dbReference type="PIRSF" id="PIRSF006246">
    <property type="entry name" value="Asp_decarbox"/>
    <property type="match status" value="1"/>
</dbReference>
<evidence type="ECO:0000256" key="7">
    <source>
        <dbReference type="ARBA" id="ARBA00023270"/>
    </source>
</evidence>
<evidence type="ECO:0000256" key="4">
    <source>
        <dbReference type="ARBA" id="ARBA00022813"/>
    </source>
</evidence>
<evidence type="ECO:0000256" key="5">
    <source>
        <dbReference type="ARBA" id="ARBA00023145"/>
    </source>
</evidence>
<dbReference type="EMBL" id="RKRE01000001">
    <property type="protein sequence ID" value="RPF49676.1"/>
    <property type="molecule type" value="Genomic_DNA"/>
</dbReference>
<keyword evidence="8 9" id="KW-0670">Pyruvate</keyword>
<dbReference type="UniPathway" id="UPA00028">
    <property type="reaction ID" value="UER00002"/>
</dbReference>
<protein>
    <recommendedName>
        <fullName evidence="9">Aspartate 1-decarboxylase</fullName>
        <ecNumber evidence="9">4.1.1.11</ecNumber>
    </recommendedName>
    <alternativeName>
        <fullName evidence="9">Aspartate alpha-decarboxylase</fullName>
    </alternativeName>
    <component>
        <recommendedName>
            <fullName evidence="9">Aspartate 1-decarboxylase beta chain</fullName>
        </recommendedName>
    </component>
    <component>
        <recommendedName>
            <fullName evidence="9">Aspartate 1-decarboxylase alpha chain</fullName>
        </recommendedName>
    </component>
</protein>
<comment type="function">
    <text evidence="9">Catalyzes the pyruvoyl-dependent decarboxylation of aspartate to produce beta-alanine.</text>
</comment>
<feature type="binding site" evidence="9 11">
    <location>
        <position position="57"/>
    </location>
    <ligand>
        <name>substrate</name>
    </ligand>
</feature>
<feature type="active site" description="Schiff-base intermediate with substrate; via pyruvic acid" evidence="9 10">
    <location>
        <position position="25"/>
    </location>
</feature>
<reference evidence="14 15" key="1">
    <citation type="submission" date="2018-11" db="EMBL/GenBank/DDBJ databases">
        <title>Genomic Encyclopedia of Type Strains, Phase IV (KMG-IV): sequencing the most valuable type-strain genomes for metagenomic binning, comparative biology and taxonomic classification.</title>
        <authorList>
            <person name="Goeker M."/>
        </authorList>
    </citation>
    <scope>NUCLEOTIDE SEQUENCE [LARGE SCALE GENOMIC DNA]</scope>
    <source>
        <strain evidence="14 15">DSM 102936</strain>
    </source>
</reference>
<feature type="active site" description="Proton donor" evidence="9 10">
    <location>
        <position position="58"/>
    </location>
</feature>
<comment type="pathway">
    <text evidence="9">Cofactor biosynthesis; (R)-pantothenate biosynthesis; beta-alanine from L-aspartate: step 1/1.</text>
</comment>
<comment type="cofactor">
    <cofactor evidence="9 10">
        <name>pyruvate</name>
        <dbReference type="ChEBI" id="CHEBI:15361"/>
    </cofactor>
    <text evidence="9 10">Binds 1 pyruvoyl group covalently per subunit.</text>
</comment>
<comment type="subcellular location">
    <subcellularLocation>
        <location evidence="9">Cytoplasm</location>
    </subcellularLocation>
</comment>
<evidence type="ECO:0000313" key="15">
    <source>
        <dbReference type="Proteomes" id="UP000282654"/>
    </source>
</evidence>
<dbReference type="Proteomes" id="UP000282654">
    <property type="component" value="Unassembled WGS sequence"/>
</dbReference>
<evidence type="ECO:0000256" key="6">
    <source>
        <dbReference type="ARBA" id="ARBA00023239"/>
    </source>
</evidence>
<dbReference type="AlphaFoldDB" id="A0A3N5AWQ4"/>
<evidence type="ECO:0000256" key="1">
    <source>
        <dbReference type="ARBA" id="ARBA00022490"/>
    </source>
</evidence>
<evidence type="ECO:0000313" key="14">
    <source>
        <dbReference type="EMBL" id="RPF49676.1"/>
    </source>
</evidence>
<evidence type="ECO:0000256" key="11">
    <source>
        <dbReference type="PIRSR" id="PIRSR006246-2"/>
    </source>
</evidence>
<name>A0A3N5AWQ4_9THEO</name>
<dbReference type="GO" id="GO:0005829">
    <property type="term" value="C:cytosol"/>
    <property type="evidence" value="ECO:0007669"/>
    <property type="project" value="TreeGrafter"/>
</dbReference>
<dbReference type="InterPro" id="IPR009010">
    <property type="entry name" value="Asp_de-COase-like_dom_sf"/>
</dbReference>
<keyword evidence="3 9" id="KW-0210">Decarboxylase</keyword>
<dbReference type="Gene3D" id="2.40.40.20">
    <property type="match status" value="1"/>
</dbReference>
<sequence>MLLTMLRGKIHRATVRETNLNYVGSITIDEALLEAADILPGEKVQVVNINNGARLETYTIAGPRESGIVALNGAAARLGEPGDKIIIIAYALVPYQEARGFRPRIVVVDENNRAVEVKREEVWGPC</sequence>
<keyword evidence="4 9" id="KW-0068">Autocatalytic cleavage</keyword>
<comment type="caution">
    <text evidence="14">The sequence shown here is derived from an EMBL/GenBank/DDBJ whole genome shotgun (WGS) entry which is preliminary data.</text>
</comment>
<dbReference type="GO" id="GO:0006523">
    <property type="term" value="P:alanine biosynthetic process"/>
    <property type="evidence" value="ECO:0007669"/>
    <property type="project" value="InterPro"/>
</dbReference>
<dbReference type="EC" id="4.1.1.11" evidence="9"/>
<dbReference type="InterPro" id="IPR003190">
    <property type="entry name" value="Asp_decarbox"/>
</dbReference>
<feature type="binding site" evidence="9 11">
    <location>
        <begin position="73"/>
        <end position="75"/>
    </location>
    <ligand>
        <name>substrate</name>
    </ligand>
</feature>
<evidence type="ECO:0000256" key="9">
    <source>
        <dbReference type="HAMAP-Rule" id="MF_00446"/>
    </source>
</evidence>
<evidence type="ECO:0000256" key="10">
    <source>
        <dbReference type="PIRSR" id="PIRSR006246-1"/>
    </source>
</evidence>
<proteinExistence type="inferred from homology"/>
<dbReference type="HAMAP" id="MF_00446">
    <property type="entry name" value="PanD"/>
    <property type="match status" value="1"/>
</dbReference>
<evidence type="ECO:0000256" key="12">
    <source>
        <dbReference type="PIRSR" id="PIRSR006246-3"/>
    </source>
</evidence>
<evidence type="ECO:0000256" key="3">
    <source>
        <dbReference type="ARBA" id="ARBA00022793"/>
    </source>
</evidence>
<gene>
    <name evidence="9" type="primary">panD</name>
    <name evidence="14" type="ORF">EDD75_0496</name>
</gene>
<dbReference type="NCBIfam" id="TIGR00223">
    <property type="entry name" value="panD"/>
    <property type="match status" value="1"/>
</dbReference>
<dbReference type="PANTHER" id="PTHR21012:SF0">
    <property type="entry name" value="ASPARTATE 1-DECARBOXYLASE"/>
    <property type="match status" value="1"/>
</dbReference>
<keyword evidence="5 9" id="KW-0865">Zymogen</keyword>
<accession>A0A3N5AWQ4</accession>
<keyword evidence="15" id="KW-1185">Reference proteome</keyword>
<comment type="catalytic activity">
    <reaction evidence="9">
        <text>L-aspartate + H(+) = beta-alanine + CO2</text>
        <dbReference type="Rhea" id="RHEA:19497"/>
        <dbReference type="ChEBI" id="CHEBI:15378"/>
        <dbReference type="ChEBI" id="CHEBI:16526"/>
        <dbReference type="ChEBI" id="CHEBI:29991"/>
        <dbReference type="ChEBI" id="CHEBI:57966"/>
        <dbReference type="EC" id="4.1.1.11"/>
    </reaction>
</comment>
<comment type="similarity">
    <text evidence="9">Belongs to the PanD family.</text>
</comment>